<dbReference type="GO" id="GO:0016787">
    <property type="term" value="F:hydrolase activity"/>
    <property type="evidence" value="ECO:0007669"/>
    <property type="project" value="UniProtKB-KW"/>
</dbReference>
<protein>
    <submittedName>
        <fullName evidence="6">PIN domain nuclease</fullName>
    </submittedName>
</protein>
<dbReference type="GO" id="GO:0046872">
    <property type="term" value="F:metal ion binding"/>
    <property type="evidence" value="ECO:0007669"/>
    <property type="project" value="UniProtKB-KW"/>
</dbReference>
<dbReference type="RefSeq" id="WP_114549606.1">
    <property type="nucleotide sequence ID" value="NZ_PPUT01000031.1"/>
</dbReference>
<dbReference type="GO" id="GO:0004518">
    <property type="term" value="F:nuclease activity"/>
    <property type="evidence" value="ECO:0007669"/>
    <property type="project" value="UniProtKB-KW"/>
</dbReference>
<dbReference type="AlphaFoldDB" id="A0A369NVN9"/>
<evidence type="ECO:0000256" key="3">
    <source>
        <dbReference type="ARBA" id="ARBA00022801"/>
    </source>
</evidence>
<comment type="caution">
    <text evidence="6">The sequence shown here is derived from an EMBL/GenBank/DDBJ whole genome shotgun (WGS) entry which is preliminary data.</text>
</comment>
<dbReference type="InterPro" id="IPR002716">
    <property type="entry name" value="PIN_dom"/>
</dbReference>
<dbReference type="SUPFAM" id="SSF88723">
    <property type="entry name" value="PIN domain-like"/>
    <property type="match status" value="1"/>
</dbReference>
<accession>A0A369NVN9</accession>
<dbReference type="Gene3D" id="3.40.50.1010">
    <property type="entry name" value="5'-nuclease"/>
    <property type="match status" value="1"/>
</dbReference>
<dbReference type="EMBL" id="PPUT01000031">
    <property type="protein sequence ID" value="RDC42287.1"/>
    <property type="molecule type" value="Genomic_DNA"/>
</dbReference>
<gene>
    <name evidence="6" type="ORF">C1850_10150</name>
</gene>
<keyword evidence="1" id="KW-0540">Nuclease</keyword>
<dbReference type="Proteomes" id="UP000253805">
    <property type="component" value="Unassembled WGS sequence"/>
</dbReference>
<evidence type="ECO:0000313" key="6">
    <source>
        <dbReference type="EMBL" id="RDC42287.1"/>
    </source>
</evidence>
<evidence type="ECO:0000313" key="7">
    <source>
        <dbReference type="Proteomes" id="UP000253805"/>
    </source>
</evidence>
<sequence length="154" mass="17703">MAQSKLLLDTNVVIDYLNEREPYYEKARLLMIGGRVGEFELWISSSQVTDLVYILSNGGRTSEMDAVMGQLRGLRIFVNVFAASEREVDLMLAASWHDPEDYLLYEIALALRADVLITRNQPDFPQGLVPVMNCDEFFQWMRDTHGLDYGEIEF</sequence>
<dbReference type="InterPro" id="IPR029060">
    <property type="entry name" value="PIN-like_dom_sf"/>
</dbReference>
<reference evidence="6 7" key="1">
    <citation type="journal article" date="2018" name="Elife">
        <title>Discovery and characterization of a prevalent human gut bacterial enzyme sufficient for the inactivation of a family of plant toxins.</title>
        <authorList>
            <person name="Koppel N."/>
            <person name="Bisanz J.E."/>
            <person name="Pandelia M.E."/>
            <person name="Turnbaugh P.J."/>
            <person name="Balskus E.P."/>
        </authorList>
    </citation>
    <scope>NUCLEOTIDE SEQUENCE [LARGE SCALE GENOMIC DNA]</scope>
    <source>
        <strain evidence="6 7">OB21 GAM 11</strain>
    </source>
</reference>
<evidence type="ECO:0000256" key="2">
    <source>
        <dbReference type="ARBA" id="ARBA00022723"/>
    </source>
</evidence>
<evidence type="ECO:0000256" key="1">
    <source>
        <dbReference type="ARBA" id="ARBA00022722"/>
    </source>
</evidence>
<evidence type="ECO:0000256" key="4">
    <source>
        <dbReference type="ARBA" id="ARBA00022842"/>
    </source>
</evidence>
<keyword evidence="3" id="KW-0378">Hydrolase</keyword>
<name>A0A369NVN9_9ACTN</name>
<organism evidence="6 7">
    <name type="scientific">Adlercreutzia equolifaciens subsp. celatus</name>
    <dbReference type="NCBI Taxonomy" id="394340"/>
    <lineage>
        <taxon>Bacteria</taxon>
        <taxon>Bacillati</taxon>
        <taxon>Actinomycetota</taxon>
        <taxon>Coriobacteriia</taxon>
        <taxon>Eggerthellales</taxon>
        <taxon>Eggerthellaceae</taxon>
        <taxon>Adlercreutzia</taxon>
    </lineage>
</organism>
<feature type="domain" description="PIN" evidence="5">
    <location>
        <begin position="5"/>
        <end position="121"/>
    </location>
</feature>
<proteinExistence type="predicted"/>
<keyword evidence="2" id="KW-0479">Metal-binding</keyword>
<evidence type="ECO:0000259" key="5">
    <source>
        <dbReference type="Pfam" id="PF13470"/>
    </source>
</evidence>
<dbReference type="Pfam" id="PF13470">
    <property type="entry name" value="PIN_3"/>
    <property type="match status" value="1"/>
</dbReference>
<keyword evidence="4" id="KW-0460">Magnesium</keyword>